<dbReference type="InterPro" id="IPR000158">
    <property type="entry name" value="Cell_div_FtsZ"/>
</dbReference>
<protein>
    <recommendedName>
        <fullName evidence="4">Tubulin/FtsZ GTPase domain-containing protein</fullName>
    </recommendedName>
</protein>
<dbReference type="PANTHER" id="PTHR30314">
    <property type="entry name" value="CELL DIVISION PROTEIN FTSZ-RELATED"/>
    <property type="match status" value="1"/>
</dbReference>
<organism evidence="5">
    <name type="scientific">marine metagenome</name>
    <dbReference type="NCBI Taxonomy" id="408172"/>
    <lineage>
        <taxon>unclassified sequences</taxon>
        <taxon>metagenomes</taxon>
        <taxon>ecological metagenomes</taxon>
    </lineage>
</organism>
<dbReference type="NCBIfam" id="TIGR00065">
    <property type="entry name" value="ftsZ"/>
    <property type="match status" value="1"/>
</dbReference>
<dbReference type="CDD" id="cd02201">
    <property type="entry name" value="FtsZ_type1"/>
    <property type="match status" value="1"/>
</dbReference>
<evidence type="ECO:0000256" key="1">
    <source>
        <dbReference type="ARBA" id="ARBA00009690"/>
    </source>
</evidence>
<evidence type="ECO:0000313" key="5">
    <source>
        <dbReference type="EMBL" id="SVB96559.1"/>
    </source>
</evidence>
<accession>A0A382IBD4</accession>
<dbReference type="PRINTS" id="PR00423">
    <property type="entry name" value="CELLDVISFTSZ"/>
</dbReference>
<dbReference type="EMBL" id="UINC01066153">
    <property type="protein sequence ID" value="SVB96559.1"/>
    <property type="molecule type" value="Genomic_DNA"/>
</dbReference>
<dbReference type="AlphaFoldDB" id="A0A382IBD4"/>
<dbReference type="InterPro" id="IPR008280">
    <property type="entry name" value="Tub_FtsZ_C"/>
</dbReference>
<name>A0A382IBD4_9ZZZZ</name>
<dbReference type="SUPFAM" id="SSF52490">
    <property type="entry name" value="Tubulin nucleotide-binding domain-like"/>
    <property type="match status" value="1"/>
</dbReference>
<comment type="similarity">
    <text evidence="1">Belongs to the FtsZ family.</text>
</comment>
<dbReference type="PROSITE" id="PS01135">
    <property type="entry name" value="FTSZ_2"/>
    <property type="match status" value="1"/>
</dbReference>
<dbReference type="SMART" id="SM00864">
    <property type="entry name" value="Tubulin"/>
    <property type="match status" value="1"/>
</dbReference>
<reference evidence="5" key="1">
    <citation type="submission" date="2018-05" db="EMBL/GenBank/DDBJ databases">
        <authorList>
            <person name="Lanie J.A."/>
            <person name="Ng W.-L."/>
            <person name="Kazmierczak K.M."/>
            <person name="Andrzejewski T.M."/>
            <person name="Davidsen T.M."/>
            <person name="Wayne K.J."/>
            <person name="Tettelin H."/>
            <person name="Glass J.I."/>
            <person name="Rusch D."/>
            <person name="Podicherti R."/>
            <person name="Tsui H.-C.T."/>
            <person name="Winkler M.E."/>
        </authorList>
    </citation>
    <scope>NUCLEOTIDE SEQUENCE</scope>
</reference>
<dbReference type="Gene3D" id="3.40.50.1440">
    <property type="entry name" value="Tubulin/FtsZ, GTPase domain"/>
    <property type="match status" value="1"/>
</dbReference>
<proteinExistence type="inferred from homology"/>
<dbReference type="InterPro" id="IPR003008">
    <property type="entry name" value="Tubulin_FtsZ_GTPase"/>
</dbReference>
<evidence type="ECO:0000259" key="4">
    <source>
        <dbReference type="SMART" id="SM00864"/>
    </source>
</evidence>
<dbReference type="SUPFAM" id="SSF55307">
    <property type="entry name" value="Tubulin C-terminal domain-like"/>
    <property type="match status" value="1"/>
</dbReference>
<dbReference type="PROSITE" id="PS01134">
    <property type="entry name" value="FTSZ_1"/>
    <property type="match status" value="1"/>
</dbReference>
<evidence type="ECO:0000256" key="2">
    <source>
        <dbReference type="ARBA" id="ARBA00022741"/>
    </source>
</evidence>
<dbReference type="InterPro" id="IPR020805">
    <property type="entry name" value="Cell_div_FtsZ_CS"/>
</dbReference>
<keyword evidence="3" id="KW-0342">GTP-binding</keyword>
<dbReference type="HAMAP" id="MF_00909">
    <property type="entry name" value="FtsZ"/>
    <property type="match status" value="1"/>
</dbReference>
<dbReference type="InterPro" id="IPR036525">
    <property type="entry name" value="Tubulin/FtsZ_GTPase_sf"/>
</dbReference>
<sequence>MVLNLNVPELKELKPKITVFGVGGAGGNAINNMINAGLAGVEFVAANTDAQALSKSLSDSKMQLGVQITKGLGAGSHPDVGKSSADETKHEMMERLEGTNMLFITAGMGGGTGTGAAPVIARVAKELGILTVAVVTKPFQFEGAGRMRIAEQGLKELECLVDTTIVIPNQNLFRVADEKTTFADAFALADDVLHAGVRSITDLMVVPGLINLDFADVKTIMNNMGRAMMGTGEASGE</sequence>
<dbReference type="GO" id="GO:0005737">
    <property type="term" value="C:cytoplasm"/>
    <property type="evidence" value="ECO:0007669"/>
    <property type="project" value="TreeGrafter"/>
</dbReference>
<dbReference type="Pfam" id="PF00091">
    <property type="entry name" value="Tubulin"/>
    <property type="match status" value="1"/>
</dbReference>
<evidence type="ECO:0000256" key="3">
    <source>
        <dbReference type="ARBA" id="ARBA00023134"/>
    </source>
</evidence>
<dbReference type="GO" id="GO:0005525">
    <property type="term" value="F:GTP binding"/>
    <property type="evidence" value="ECO:0007669"/>
    <property type="project" value="UniProtKB-KW"/>
</dbReference>
<dbReference type="PANTHER" id="PTHR30314:SF3">
    <property type="entry name" value="MITOCHONDRIAL DIVISION PROTEIN FSZA"/>
    <property type="match status" value="1"/>
</dbReference>
<dbReference type="GO" id="GO:0032153">
    <property type="term" value="C:cell division site"/>
    <property type="evidence" value="ECO:0007669"/>
    <property type="project" value="TreeGrafter"/>
</dbReference>
<dbReference type="GO" id="GO:0051301">
    <property type="term" value="P:cell division"/>
    <property type="evidence" value="ECO:0007669"/>
    <property type="project" value="TreeGrafter"/>
</dbReference>
<gene>
    <name evidence="5" type="ORF">METZ01_LOCUS249413</name>
</gene>
<feature type="domain" description="Tubulin/FtsZ GTPase" evidence="4">
    <location>
        <begin position="16"/>
        <end position="208"/>
    </location>
</feature>
<feature type="non-terminal residue" evidence="5">
    <location>
        <position position="237"/>
    </location>
</feature>
<dbReference type="GO" id="GO:0003924">
    <property type="term" value="F:GTPase activity"/>
    <property type="evidence" value="ECO:0007669"/>
    <property type="project" value="InterPro"/>
</dbReference>
<dbReference type="FunFam" id="3.40.50.1440:FF:000001">
    <property type="entry name" value="Cell division protein FtsZ"/>
    <property type="match status" value="1"/>
</dbReference>
<dbReference type="InterPro" id="IPR045061">
    <property type="entry name" value="FtsZ/CetZ"/>
</dbReference>
<keyword evidence="2" id="KW-0547">Nucleotide-binding</keyword>